<reference evidence="2" key="1">
    <citation type="journal article" date="2020" name="Nature">
        <title>Giant virus diversity and host interactions through global metagenomics.</title>
        <authorList>
            <person name="Schulz F."/>
            <person name="Roux S."/>
            <person name="Paez-Espino D."/>
            <person name="Jungbluth S."/>
            <person name="Walsh D.A."/>
            <person name="Denef V.J."/>
            <person name="McMahon K.D."/>
            <person name="Konstantinidis K.T."/>
            <person name="Eloe-Fadrosh E.A."/>
            <person name="Kyrpides N.C."/>
            <person name="Woyke T."/>
        </authorList>
    </citation>
    <scope>NUCLEOTIDE SEQUENCE</scope>
    <source>
        <strain evidence="2">GVMAG-M-3300023174-144</strain>
    </source>
</reference>
<dbReference type="AlphaFoldDB" id="A0A6C0DEX0"/>
<evidence type="ECO:0000256" key="1">
    <source>
        <dbReference type="SAM" id="MobiDB-lite"/>
    </source>
</evidence>
<accession>A0A6C0DEX0</accession>
<organism evidence="2">
    <name type="scientific">viral metagenome</name>
    <dbReference type="NCBI Taxonomy" id="1070528"/>
    <lineage>
        <taxon>unclassified sequences</taxon>
        <taxon>metagenomes</taxon>
        <taxon>organismal metagenomes</taxon>
    </lineage>
</organism>
<proteinExistence type="predicted"/>
<dbReference type="EMBL" id="MN739599">
    <property type="protein sequence ID" value="QHT15013.1"/>
    <property type="molecule type" value="Genomic_DNA"/>
</dbReference>
<feature type="region of interest" description="Disordered" evidence="1">
    <location>
        <begin position="44"/>
        <end position="84"/>
    </location>
</feature>
<protein>
    <submittedName>
        <fullName evidence="2">Uncharacterized protein</fullName>
    </submittedName>
</protein>
<sequence length="84" mass="9794">MAKRRTMKRRTMKRRRNVRKMKQLGGGISDFFGNIQKRLFGDKSGEQNVTFTPPMEDVEGTPVRSNQVVPTSYGGKLRRTRKRH</sequence>
<name>A0A6C0DEX0_9ZZZZ</name>
<evidence type="ECO:0000313" key="2">
    <source>
        <dbReference type="EMBL" id="QHT15013.1"/>
    </source>
</evidence>